<dbReference type="WBParaSite" id="SBAD_0000760601-mRNA-1">
    <property type="protein sequence ID" value="SBAD_0000760601-mRNA-1"/>
    <property type="gene ID" value="SBAD_0000760601"/>
</dbReference>
<reference evidence="6 7" key="2">
    <citation type="submission" date="2018-11" db="EMBL/GenBank/DDBJ databases">
        <authorList>
            <consortium name="Pathogen Informatics"/>
        </authorList>
    </citation>
    <scope>NUCLEOTIDE SEQUENCE [LARGE SCALE GENOMIC DNA]</scope>
</reference>
<dbReference type="InterPro" id="IPR050868">
    <property type="entry name" value="ELMO_domain-containing"/>
</dbReference>
<feature type="domain" description="ELMO" evidence="5">
    <location>
        <begin position="256"/>
        <end position="421"/>
    </location>
</feature>
<evidence type="ECO:0000256" key="3">
    <source>
        <dbReference type="ARBA" id="ARBA00023036"/>
    </source>
</evidence>
<organism evidence="8">
    <name type="scientific">Soboliphyme baturini</name>
    <dbReference type="NCBI Taxonomy" id="241478"/>
    <lineage>
        <taxon>Eukaryota</taxon>
        <taxon>Metazoa</taxon>
        <taxon>Ecdysozoa</taxon>
        <taxon>Nematoda</taxon>
        <taxon>Enoplea</taxon>
        <taxon>Dorylaimia</taxon>
        <taxon>Dioctophymatida</taxon>
        <taxon>Dioctophymatoidea</taxon>
        <taxon>Soboliphymatidae</taxon>
        <taxon>Soboliphyme</taxon>
    </lineage>
</organism>
<proteinExistence type="predicted"/>
<dbReference type="GO" id="GO:0005886">
    <property type="term" value="C:plasma membrane"/>
    <property type="evidence" value="ECO:0007669"/>
    <property type="project" value="TreeGrafter"/>
</dbReference>
<dbReference type="GO" id="GO:0006909">
    <property type="term" value="P:phagocytosis"/>
    <property type="evidence" value="ECO:0007669"/>
    <property type="project" value="UniProtKB-KW"/>
</dbReference>
<dbReference type="GO" id="GO:0007015">
    <property type="term" value="P:actin filament organization"/>
    <property type="evidence" value="ECO:0007669"/>
    <property type="project" value="TreeGrafter"/>
</dbReference>
<dbReference type="PANTHER" id="PTHR12771">
    <property type="entry name" value="ENGULFMENT AND CELL MOTILITY"/>
    <property type="match status" value="1"/>
</dbReference>
<dbReference type="PANTHER" id="PTHR12771:SF56">
    <property type="entry name" value="CED-12"/>
    <property type="match status" value="1"/>
</dbReference>
<reference evidence="8" key="1">
    <citation type="submission" date="2016-06" db="UniProtKB">
        <authorList>
            <consortium name="WormBaseParasite"/>
        </authorList>
    </citation>
    <scope>IDENTIFICATION</scope>
</reference>
<accession>A0A183IUN5</accession>
<dbReference type="Pfam" id="PF16457">
    <property type="entry name" value="PH_12"/>
    <property type="match status" value="1"/>
</dbReference>
<evidence type="ECO:0000259" key="5">
    <source>
        <dbReference type="PROSITE" id="PS51335"/>
    </source>
</evidence>
<dbReference type="InterPro" id="IPR001849">
    <property type="entry name" value="PH_domain"/>
</dbReference>
<dbReference type="Gene3D" id="2.30.29.30">
    <property type="entry name" value="Pleckstrin-homology domain (PH domain)/Phosphotyrosine-binding domain (PTB)"/>
    <property type="match status" value="1"/>
</dbReference>
<dbReference type="EMBL" id="UZAM01010537">
    <property type="protein sequence ID" value="VDP12741.1"/>
    <property type="molecule type" value="Genomic_DNA"/>
</dbReference>
<dbReference type="InterPro" id="IPR011989">
    <property type="entry name" value="ARM-like"/>
</dbReference>
<keyword evidence="7" id="KW-1185">Reference proteome</keyword>
<dbReference type="InterPro" id="IPR016024">
    <property type="entry name" value="ARM-type_fold"/>
</dbReference>
<dbReference type="GO" id="GO:0048870">
    <property type="term" value="P:cell motility"/>
    <property type="evidence" value="ECO:0007669"/>
    <property type="project" value="TreeGrafter"/>
</dbReference>
<evidence type="ECO:0000256" key="4">
    <source>
        <dbReference type="ARBA" id="ARBA00024863"/>
    </source>
</evidence>
<comment type="function">
    <text evidence="4">Involved in cytoskeletal rearrangements required for phagocytosis of apoptotic cells and cell motility. Acts in association with DOCK1 and CRK. Was initially proposed to be required in complex with DOCK1 to activate Rac Rho small GTPases. May enhance the guanine nucleotide exchange factor (GEF) activity of DOCK1.</text>
</comment>
<dbReference type="InterPro" id="IPR011993">
    <property type="entry name" value="PH-like_dom_sf"/>
</dbReference>
<dbReference type="InterPro" id="IPR006816">
    <property type="entry name" value="ELMO_dom"/>
</dbReference>
<dbReference type="Gene3D" id="1.25.10.10">
    <property type="entry name" value="Leucine-rich Repeat Variant"/>
    <property type="match status" value="1"/>
</dbReference>
<evidence type="ECO:0000256" key="2">
    <source>
        <dbReference type="ARBA" id="ARBA00022907"/>
    </source>
</evidence>
<keyword evidence="3" id="KW-0729">SH3-binding</keyword>
<dbReference type="GO" id="GO:0017124">
    <property type="term" value="F:SH3 domain binding"/>
    <property type="evidence" value="ECO:0007669"/>
    <property type="project" value="UniProtKB-KW"/>
</dbReference>
<dbReference type="Pfam" id="PF04727">
    <property type="entry name" value="ELMO_CED12"/>
    <property type="match status" value="1"/>
</dbReference>
<name>A0A183IUN5_9BILA</name>
<evidence type="ECO:0000313" key="6">
    <source>
        <dbReference type="EMBL" id="VDP12741.1"/>
    </source>
</evidence>
<dbReference type="Pfam" id="PF11841">
    <property type="entry name" value="ELMO_ARM"/>
    <property type="match status" value="1"/>
</dbReference>
<keyword evidence="1" id="KW-0053">Apoptosis</keyword>
<dbReference type="OrthoDB" id="28413at2759"/>
<evidence type="ECO:0000256" key="1">
    <source>
        <dbReference type="ARBA" id="ARBA00022703"/>
    </source>
</evidence>
<evidence type="ECO:0000313" key="7">
    <source>
        <dbReference type="Proteomes" id="UP000270296"/>
    </source>
</evidence>
<gene>
    <name evidence="6" type="ORF">SBAD_LOCUS7334</name>
</gene>
<dbReference type="InterPro" id="IPR024574">
    <property type="entry name" value="ELMO_ARM"/>
</dbReference>
<protein>
    <submittedName>
        <fullName evidence="8">ELMO domain-containing protein</fullName>
    </submittedName>
</protein>
<dbReference type="AlphaFoldDB" id="A0A183IUN5"/>
<dbReference type="Proteomes" id="UP000270296">
    <property type="component" value="Unassembled WGS sequence"/>
</dbReference>
<sequence length="601" mass="68612">MRRSSELTLGSGPTFFAKTLNPYYLSRPTDTLLKVGVQLSQDLSSFVHIDTSDKLPLLIELNQKEPLRSIIKELCARWELKQPECFALQFTLRSHLYVNEENRTEIVNGDVLRLCASPETLSEVLIQWLRSSSNQTVDRALEILPNLSADATFAKTFLKFDGLKIVMDMIEKDAVSGDSLSNLLGVFQHLVENSDSSWTIPPDKLIEQIAGYVVGRTKLEHPKVLAVAMTILEAIINSSPRVALINEQVPFESLVRHLENSDTLVQHSVLALINALFLKVPESEHQNIASNPNNPVEDFQVVPPGLLAFDCISYFWRIHEEQFLKIILENISKTDGRECPLVQTGVLLVNVMMDVLHIGEQPSEQGQVYYEMFFTHESPFEEMFSCCIVLLNKTWKEMRASSYDDISKVLAVVREQIVRSLQASSRTFENFRKELKRHNYYEIAESWERERSLKEESDFQSPQIKEVRELLMPQMKELIKENRLSILKAGQVFAKYSTGSKGIREKGKSWFWKLCQTEQSFVYCDCNEKGSRDADKMEWKLPVSEIFDVVTGANCSYIKDSKTKKQGESLAFSIILKDDENAEKTFNFVAPDADTVFIAVF</sequence>
<dbReference type="SUPFAM" id="SSF48371">
    <property type="entry name" value="ARM repeat"/>
    <property type="match status" value="1"/>
</dbReference>
<evidence type="ECO:0000313" key="8">
    <source>
        <dbReference type="WBParaSite" id="SBAD_0000760601-mRNA-1"/>
    </source>
</evidence>
<dbReference type="GO" id="GO:0006915">
    <property type="term" value="P:apoptotic process"/>
    <property type="evidence" value="ECO:0007669"/>
    <property type="project" value="UniProtKB-KW"/>
</dbReference>
<keyword evidence="2" id="KW-0581">Phagocytosis</keyword>
<dbReference type="SUPFAM" id="SSF50729">
    <property type="entry name" value="PH domain-like"/>
    <property type="match status" value="1"/>
</dbReference>
<dbReference type="PROSITE" id="PS51335">
    <property type="entry name" value="ELMO"/>
    <property type="match status" value="1"/>
</dbReference>